<dbReference type="Pfam" id="PF07648">
    <property type="entry name" value="Kazal_2"/>
    <property type="match status" value="1"/>
</dbReference>
<dbReference type="InterPro" id="IPR036058">
    <property type="entry name" value="Kazal_dom_sf"/>
</dbReference>
<keyword evidence="4" id="KW-1185">Reference proteome</keyword>
<evidence type="ECO:0000256" key="1">
    <source>
        <dbReference type="SAM" id="SignalP"/>
    </source>
</evidence>
<dbReference type="SUPFAM" id="SSF100895">
    <property type="entry name" value="Kazal-type serine protease inhibitors"/>
    <property type="match status" value="1"/>
</dbReference>
<dbReference type="OrthoDB" id="7834435at2759"/>
<feature type="domain" description="Kazal-like" evidence="2">
    <location>
        <begin position="17"/>
        <end position="72"/>
    </location>
</feature>
<dbReference type="CDD" id="cd00104">
    <property type="entry name" value="KAZAL_FS"/>
    <property type="match status" value="1"/>
</dbReference>
<dbReference type="PROSITE" id="PS51465">
    <property type="entry name" value="KAZAL_2"/>
    <property type="match status" value="1"/>
</dbReference>
<name>A0A7R8UIC8_HERIL</name>
<dbReference type="AlphaFoldDB" id="A0A7R8UIC8"/>
<dbReference type="InParanoid" id="A0A7R8UIC8"/>
<evidence type="ECO:0000259" key="2">
    <source>
        <dbReference type="PROSITE" id="PS51465"/>
    </source>
</evidence>
<dbReference type="Proteomes" id="UP000594454">
    <property type="component" value="Chromosome 2"/>
</dbReference>
<gene>
    <name evidence="3" type="ORF">HERILL_LOCUS4441</name>
</gene>
<dbReference type="EMBL" id="LR899010">
    <property type="protein sequence ID" value="CAD7081326.1"/>
    <property type="molecule type" value="Genomic_DNA"/>
</dbReference>
<dbReference type="InterPro" id="IPR002350">
    <property type="entry name" value="Kazal_dom"/>
</dbReference>
<organism evidence="3 4">
    <name type="scientific">Hermetia illucens</name>
    <name type="common">Black soldier fly</name>
    <dbReference type="NCBI Taxonomy" id="343691"/>
    <lineage>
        <taxon>Eukaryota</taxon>
        <taxon>Metazoa</taxon>
        <taxon>Ecdysozoa</taxon>
        <taxon>Arthropoda</taxon>
        <taxon>Hexapoda</taxon>
        <taxon>Insecta</taxon>
        <taxon>Pterygota</taxon>
        <taxon>Neoptera</taxon>
        <taxon>Endopterygota</taxon>
        <taxon>Diptera</taxon>
        <taxon>Brachycera</taxon>
        <taxon>Stratiomyomorpha</taxon>
        <taxon>Stratiomyidae</taxon>
        <taxon>Hermetiinae</taxon>
        <taxon>Hermetia</taxon>
    </lineage>
</organism>
<dbReference type="Gene3D" id="3.30.60.30">
    <property type="match status" value="1"/>
</dbReference>
<feature type="chain" id="PRO_5030739930" description="Kazal-like domain-containing protein" evidence="1">
    <location>
        <begin position="21"/>
        <end position="72"/>
    </location>
</feature>
<keyword evidence="1" id="KW-0732">Signal</keyword>
<evidence type="ECO:0000313" key="4">
    <source>
        <dbReference type="Proteomes" id="UP000594454"/>
    </source>
</evidence>
<accession>A0A7R8UIC8</accession>
<feature type="signal peptide" evidence="1">
    <location>
        <begin position="1"/>
        <end position="20"/>
    </location>
</feature>
<evidence type="ECO:0000313" key="3">
    <source>
        <dbReference type="EMBL" id="CAD7081326.1"/>
    </source>
</evidence>
<dbReference type="SMART" id="SM00280">
    <property type="entry name" value="KAZAL"/>
    <property type="match status" value="1"/>
</dbReference>
<reference evidence="3 4" key="1">
    <citation type="submission" date="2020-11" db="EMBL/GenBank/DDBJ databases">
        <authorList>
            <person name="Wallbank WR R."/>
            <person name="Pardo Diaz C."/>
            <person name="Kozak K."/>
            <person name="Martin S."/>
            <person name="Jiggins C."/>
            <person name="Moest M."/>
            <person name="Warren A I."/>
            <person name="Generalovic N T."/>
            <person name="Byers J.R.P. K."/>
            <person name="Montejo-Kovacevich G."/>
            <person name="Yen C E."/>
        </authorList>
    </citation>
    <scope>NUCLEOTIDE SEQUENCE [LARGE SCALE GENOMIC DNA]</scope>
</reference>
<proteinExistence type="predicted"/>
<sequence>MALLALFIISIVVCAASVEAEPCPLICTADYRPVCATDGNATRTFGNACALRVENCLKRTNFRKIHDGECPQ</sequence>
<protein>
    <recommendedName>
        <fullName evidence="2">Kazal-like domain-containing protein</fullName>
    </recommendedName>
</protein>